<keyword evidence="1" id="KW-0479">Metal-binding</keyword>
<reference evidence="4 5" key="1">
    <citation type="journal article" date="2013" name="PLoS Genet.">
        <title>The genome and development-dependent transcriptomes of Pyronema confluens: a window into fungal evolution.</title>
        <authorList>
            <person name="Traeger S."/>
            <person name="Altegoer F."/>
            <person name="Freitag M."/>
            <person name="Gabaldon T."/>
            <person name="Kempken F."/>
            <person name="Kumar A."/>
            <person name="Marcet-Houben M."/>
            <person name="Poggeler S."/>
            <person name="Stajich J.E."/>
            <person name="Nowrousian M."/>
        </authorList>
    </citation>
    <scope>NUCLEOTIDE SEQUENCE [LARGE SCALE GENOMIC DNA]</scope>
    <source>
        <strain evidence="5">CBS 100304</strain>
        <tissue evidence="4">Vegetative mycelium</tissue>
    </source>
</reference>
<feature type="compositionally biased region" description="Low complexity" evidence="2">
    <location>
        <begin position="1"/>
        <end position="12"/>
    </location>
</feature>
<keyword evidence="1" id="KW-0862">Zinc</keyword>
<feature type="region of interest" description="Disordered" evidence="2">
    <location>
        <begin position="1"/>
        <end position="38"/>
    </location>
</feature>
<keyword evidence="1" id="KW-0863">Zinc-finger</keyword>
<proteinExistence type="predicted"/>
<dbReference type="InterPro" id="IPR001878">
    <property type="entry name" value="Znf_CCHC"/>
</dbReference>
<dbReference type="AlphaFoldDB" id="U4LQR5"/>
<dbReference type="PROSITE" id="PS50158">
    <property type="entry name" value="ZF_CCHC"/>
    <property type="match status" value="1"/>
</dbReference>
<feature type="domain" description="CCHC-type" evidence="3">
    <location>
        <begin position="95"/>
        <end position="108"/>
    </location>
</feature>
<dbReference type="SMART" id="SM00343">
    <property type="entry name" value="ZnF_C2HC"/>
    <property type="match status" value="1"/>
</dbReference>
<dbReference type="InterPro" id="IPR036875">
    <property type="entry name" value="Znf_CCHC_sf"/>
</dbReference>
<keyword evidence="5" id="KW-1185">Reference proteome</keyword>
<name>U4LQR5_PYROM</name>
<protein>
    <recommendedName>
        <fullName evidence="3">CCHC-type domain-containing protein</fullName>
    </recommendedName>
</protein>
<sequence length="116" mass="12947">MSHPFSPSVSSSEDTYEEPPMSPHSMDYDYDSNTPNPDPVEAILTYGKLRATKSNSIEGFRITRKSSQVPRFIVHPQPKLGLRDSIRNKSGVQVCSRCGDEGHGARNCDNYSAVWE</sequence>
<gene>
    <name evidence="4" type="ORF">PCON_02141</name>
</gene>
<evidence type="ECO:0000256" key="1">
    <source>
        <dbReference type="PROSITE-ProRule" id="PRU00047"/>
    </source>
</evidence>
<evidence type="ECO:0000313" key="4">
    <source>
        <dbReference type="EMBL" id="CCX33899.1"/>
    </source>
</evidence>
<dbReference type="SUPFAM" id="SSF57756">
    <property type="entry name" value="Retrovirus zinc finger-like domains"/>
    <property type="match status" value="1"/>
</dbReference>
<dbReference type="EMBL" id="HF936249">
    <property type="protein sequence ID" value="CCX33899.1"/>
    <property type="molecule type" value="Genomic_DNA"/>
</dbReference>
<evidence type="ECO:0000256" key="2">
    <source>
        <dbReference type="SAM" id="MobiDB-lite"/>
    </source>
</evidence>
<accession>U4LQR5</accession>
<evidence type="ECO:0000259" key="3">
    <source>
        <dbReference type="PROSITE" id="PS50158"/>
    </source>
</evidence>
<organism evidence="4 5">
    <name type="scientific">Pyronema omphalodes (strain CBS 100304)</name>
    <name type="common">Pyronema confluens</name>
    <dbReference type="NCBI Taxonomy" id="1076935"/>
    <lineage>
        <taxon>Eukaryota</taxon>
        <taxon>Fungi</taxon>
        <taxon>Dikarya</taxon>
        <taxon>Ascomycota</taxon>
        <taxon>Pezizomycotina</taxon>
        <taxon>Pezizomycetes</taxon>
        <taxon>Pezizales</taxon>
        <taxon>Pyronemataceae</taxon>
        <taxon>Pyronema</taxon>
    </lineage>
</organism>
<dbReference type="GO" id="GO:0008270">
    <property type="term" value="F:zinc ion binding"/>
    <property type="evidence" value="ECO:0007669"/>
    <property type="project" value="UniProtKB-KW"/>
</dbReference>
<dbReference type="Proteomes" id="UP000018144">
    <property type="component" value="Unassembled WGS sequence"/>
</dbReference>
<dbReference type="GO" id="GO:0003676">
    <property type="term" value="F:nucleic acid binding"/>
    <property type="evidence" value="ECO:0007669"/>
    <property type="project" value="InterPro"/>
</dbReference>
<evidence type="ECO:0000313" key="5">
    <source>
        <dbReference type="Proteomes" id="UP000018144"/>
    </source>
</evidence>